<comment type="caution">
    <text evidence="2">The sequence shown here is derived from an EMBL/GenBank/DDBJ whole genome shotgun (WGS) entry which is preliminary data.</text>
</comment>
<reference evidence="2" key="1">
    <citation type="journal article" date="2021" name="Polymers (Basel)">
        <title>Highly Stretchable Bacterial Cellulose Produced by Komagataeibacter hansenii SI1.</title>
        <authorList>
            <person name="Cielecka I."/>
            <person name="Ryngajllo M."/>
            <person name="Maniukiewicz W."/>
            <person name="Bielecki S."/>
        </authorList>
    </citation>
    <scope>NUCLEOTIDE SEQUENCE</scope>
    <source>
        <strain evidence="2">SI1</strain>
    </source>
</reference>
<name>A0AAW5EQX6_NOVHA</name>
<accession>A0AAW5EQX6</accession>
<dbReference type="EMBL" id="JAIBCX010000021">
    <property type="protein sequence ID" value="MCJ8354213.1"/>
    <property type="molecule type" value="Genomic_DNA"/>
</dbReference>
<dbReference type="AlphaFoldDB" id="A0AAW5EQX6"/>
<keyword evidence="1" id="KW-0175">Coiled coil</keyword>
<dbReference type="RefSeq" id="WP_247067122.1">
    <property type="nucleotide sequence ID" value="NZ_CP094848.1"/>
</dbReference>
<evidence type="ECO:0000313" key="3">
    <source>
        <dbReference type="Proteomes" id="UP001202887"/>
    </source>
</evidence>
<sequence length="332" mass="36734">MDMIEPGRLIALLEDVKYRHYDSRQALLEVMETLGTVQHLLEDGVSEAMRRVSDATADLHDARQRVRRWNDDLDAVHAAAQSACDDADAQDMRARNVRGRADTMLQHWRLQLSNAVAARITAQTALTAAQGRKLQADTALGEAHSRLDNAYAALSACESDIRYDLEGRVIYPNCSGYSSNVYAAQSNLKYAQSEANNAAWALNTANQELNRAQGHEQTCTSRHMQAEHALVVAQSACASAGRAVAAARVALSCADDVYPLVHEMERLLVVTREHVNICTSQASIARSRVDEGMQQFHTTHTDATTNGQDAARMDDRLLEKVELMQKFDNRTL</sequence>
<evidence type="ECO:0000313" key="2">
    <source>
        <dbReference type="EMBL" id="MCJ8354213.1"/>
    </source>
</evidence>
<proteinExistence type="predicted"/>
<protein>
    <submittedName>
        <fullName evidence="2">Uncharacterized protein</fullName>
    </submittedName>
</protein>
<evidence type="ECO:0000256" key="1">
    <source>
        <dbReference type="SAM" id="Coils"/>
    </source>
</evidence>
<dbReference type="Proteomes" id="UP001202887">
    <property type="component" value="Unassembled WGS sequence"/>
</dbReference>
<organism evidence="2 3">
    <name type="scientific">Novacetimonas hansenii</name>
    <name type="common">Komagataeibacter hansenii</name>
    <dbReference type="NCBI Taxonomy" id="436"/>
    <lineage>
        <taxon>Bacteria</taxon>
        <taxon>Pseudomonadati</taxon>
        <taxon>Pseudomonadota</taxon>
        <taxon>Alphaproteobacteria</taxon>
        <taxon>Acetobacterales</taxon>
        <taxon>Acetobacteraceae</taxon>
        <taxon>Novacetimonas</taxon>
    </lineage>
</organism>
<feature type="coiled-coil region" evidence="1">
    <location>
        <begin position="45"/>
        <end position="72"/>
    </location>
</feature>
<reference evidence="2" key="2">
    <citation type="submission" date="2022-03" db="EMBL/GenBank/DDBJ databases">
        <authorList>
            <person name="Ryngajllo M."/>
            <person name="Jacek P."/>
            <person name="Kubiak K."/>
        </authorList>
    </citation>
    <scope>NUCLEOTIDE SEQUENCE</scope>
    <source>
        <strain evidence="2">SI1</strain>
    </source>
</reference>
<gene>
    <name evidence="2" type="ORF">K1W68_09485</name>
</gene>